<dbReference type="Proteomes" id="UP001501074">
    <property type="component" value="Unassembled WGS sequence"/>
</dbReference>
<dbReference type="InterPro" id="IPR050109">
    <property type="entry name" value="HTH-type_TetR-like_transc_reg"/>
</dbReference>
<keyword evidence="2 4" id="KW-0238">DNA-binding</keyword>
<dbReference type="PANTHER" id="PTHR30055:SF234">
    <property type="entry name" value="HTH-TYPE TRANSCRIPTIONAL REGULATOR BETI"/>
    <property type="match status" value="1"/>
</dbReference>
<dbReference type="Gene3D" id="1.10.357.10">
    <property type="entry name" value="Tetracycline Repressor, domain 2"/>
    <property type="match status" value="1"/>
</dbReference>
<gene>
    <name evidence="6" type="ORF">GCM10022223_12060</name>
</gene>
<reference evidence="7" key="1">
    <citation type="journal article" date="2019" name="Int. J. Syst. Evol. Microbiol.">
        <title>The Global Catalogue of Microorganisms (GCM) 10K type strain sequencing project: providing services to taxonomists for standard genome sequencing and annotation.</title>
        <authorList>
            <consortium name="The Broad Institute Genomics Platform"/>
            <consortium name="The Broad Institute Genome Sequencing Center for Infectious Disease"/>
            <person name="Wu L."/>
            <person name="Ma J."/>
        </authorList>
    </citation>
    <scope>NUCLEOTIDE SEQUENCE [LARGE SCALE GENOMIC DNA]</scope>
    <source>
        <strain evidence="7">JCM 16902</strain>
    </source>
</reference>
<dbReference type="RefSeq" id="WP_231485955.1">
    <property type="nucleotide sequence ID" value="NZ_BAAAZO010000002.1"/>
</dbReference>
<evidence type="ECO:0000313" key="7">
    <source>
        <dbReference type="Proteomes" id="UP001501074"/>
    </source>
</evidence>
<evidence type="ECO:0000256" key="4">
    <source>
        <dbReference type="PROSITE-ProRule" id="PRU00335"/>
    </source>
</evidence>
<feature type="domain" description="HTH tetR-type" evidence="5">
    <location>
        <begin position="10"/>
        <end position="70"/>
    </location>
</feature>
<protein>
    <submittedName>
        <fullName evidence="6">TetR/AcrR family transcriptional regulator</fullName>
    </submittedName>
</protein>
<keyword evidence="1" id="KW-0805">Transcription regulation</keyword>
<dbReference type="Gene3D" id="1.10.10.60">
    <property type="entry name" value="Homeodomain-like"/>
    <property type="match status" value="1"/>
</dbReference>
<evidence type="ECO:0000256" key="1">
    <source>
        <dbReference type="ARBA" id="ARBA00023015"/>
    </source>
</evidence>
<dbReference type="SUPFAM" id="SSF46689">
    <property type="entry name" value="Homeodomain-like"/>
    <property type="match status" value="1"/>
</dbReference>
<dbReference type="PRINTS" id="PR00455">
    <property type="entry name" value="HTHTETR"/>
</dbReference>
<comment type="caution">
    <text evidence="6">The sequence shown here is derived from an EMBL/GenBank/DDBJ whole genome shotgun (WGS) entry which is preliminary data.</text>
</comment>
<evidence type="ECO:0000256" key="3">
    <source>
        <dbReference type="ARBA" id="ARBA00023163"/>
    </source>
</evidence>
<evidence type="ECO:0000256" key="2">
    <source>
        <dbReference type="ARBA" id="ARBA00023125"/>
    </source>
</evidence>
<sequence length="204" mass="22114">MPRTSTRGGPQTRARIAQIADKLFYEHGFENVTVAQVAKEAGVSSVTVFKHFPRKEDLFLDRSEDAVELLRSAVRDRATGTDVLESLRVMALGLTATSHPLSGLDPASDPFFATLAASPALIARARDIASDLQQTLTAELEQDGTFDGDAPLLAAFFIAGYSSVLVETARRRIAGASPERATDDHRTRLEGMFAALRNGVLTRR</sequence>
<proteinExistence type="predicted"/>
<dbReference type="InterPro" id="IPR009057">
    <property type="entry name" value="Homeodomain-like_sf"/>
</dbReference>
<dbReference type="Pfam" id="PF00440">
    <property type="entry name" value="TetR_N"/>
    <property type="match status" value="1"/>
</dbReference>
<feature type="DNA-binding region" description="H-T-H motif" evidence="4">
    <location>
        <begin position="33"/>
        <end position="52"/>
    </location>
</feature>
<evidence type="ECO:0000313" key="6">
    <source>
        <dbReference type="EMBL" id="GAA3598311.1"/>
    </source>
</evidence>
<keyword evidence="7" id="KW-1185">Reference proteome</keyword>
<evidence type="ECO:0000259" key="5">
    <source>
        <dbReference type="PROSITE" id="PS50977"/>
    </source>
</evidence>
<accession>A0ABP6Z5S5</accession>
<keyword evidence="3" id="KW-0804">Transcription</keyword>
<name>A0ABP6Z5S5_9ACTN</name>
<dbReference type="PROSITE" id="PS50977">
    <property type="entry name" value="HTH_TETR_2"/>
    <property type="match status" value="1"/>
</dbReference>
<dbReference type="PANTHER" id="PTHR30055">
    <property type="entry name" value="HTH-TYPE TRANSCRIPTIONAL REGULATOR RUTR"/>
    <property type="match status" value="1"/>
</dbReference>
<dbReference type="EMBL" id="BAAAZO010000002">
    <property type="protein sequence ID" value="GAA3598311.1"/>
    <property type="molecule type" value="Genomic_DNA"/>
</dbReference>
<dbReference type="InterPro" id="IPR001647">
    <property type="entry name" value="HTH_TetR"/>
</dbReference>
<organism evidence="6 7">
    <name type="scientific">Kineosporia mesophila</name>
    <dbReference type="NCBI Taxonomy" id="566012"/>
    <lineage>
        <taxon>Bacteria</taxon>
        <taxon>Bacillati</taxon>
        <taxon>Actinomycetota</taxon>
        <taxon>Actinomycetes</taxon>
        <taxon>Kineosporiales</taxon>
        <taxon>Kineosporiaceae</taxon>
        <taxon>Kineosporia</taxon>
    </lineage>
</organism>